<feature type="domain" description="HTH-like" evidence="1">
    <location>
        <begin position="13"/>
        <end position="63"/>
    </location>
</feature>
<dbReference type="Proteomes" id="UP000326857">
    <property type="component" value="Unassembled WGS sequence"/>
</dbReference>
<gene>
    <name evidence="2" type="ORF">SPHINGO391_70004</name>
</gene>
<reference evidence="2 3" key="1">
    <citation type="submission" date="2019-09" db="EMBL/GenBank/DDBJ databases">
        <authorList>
            <person name="Dittami M. S."/>
        </authorList>
    </citation>
    <scope>NUCLEOTIDE SEQUENCE [LARGE SCALE GENOMIC DNA]</scope>
    <source>
        <strain evidence="2">SPHINGO391</strain>
    </source>
</reference>
<dbReference type="AlphaFoldDB" id="A0A5E8ALL3"/>
<evidence type="ECO:0000313" key="2">
    <source>
        <dbReference type="EMBL" id="VVT32290.1"/>
    </source>
</evidence>
<dbReference type="PANTHER" id="PTHR47515">
    <property type="entry name" value="LOW CALCIUM RESPONSE LOCUS PROTEIN T"/>
    <property type="match status" value="1"/>
</dbReference>
<dbReference type="Pfam" id="PF13276">
    <property type="entry name" value="HTH_21"/>
    <property type="match status" value="1"/>
</dbReference>
<dbReference type="InterPro" id="IPR025948">
    <property type="entry name" value="HTH-like_dom"/>
</dbReference>
<proteinExistence type="predicted"/>
<dbReference type="EMBL" id="CABVLI010000052">
    <property type="protein sequence ID" value="VVT32290.1"/>
    <property type="molecule type" value="Genomic_DNA"/>
</dbReference>
<accession>A0A5E8ALL3</accession>
<evidence type="ECO:0000313" key="3">
    <source>
        <dbReference type="Proteomes" id="UP000326857"/>
    </source>
</evidence>
<sequence length="75" mass="9029">MRYISPKPDQTPLVMRIRDLAATRTRYGYFSIYILLRREGWVVNYKRVYRLYRNDGLSLRPNKPNRNASAANHER</sequence>
<name>A0A5E8ALL3_9SPHN</name>
<protein>
    <recommendedName>
        <fullName evidence="1">HTH-like domain-containing protein</fullName>
    </recommendedName>
</protein>
<evidence type="ECO:0000259" key="1">
    <source>
        <dbReference type="Pfam" id="PF13276"/>
    </source>
</evidence>
<organism evidence="2 3">
    <name type="scientific">Sphingomonas aurantiaca</name>
    <dbReference type="NCBI Taxonomy" id="185949"/>
    <lineage>
        <taxon>Bacteria</taxon>
        <taxon>Pseudomonadati</taxon>
        <taxon>Pseudomonadota</taxon>
        <taxon>Alphaproteobacteria</taxon>
        <taxon>Sphingomonadales</taxon>
        <taxon>Sphingomonadaceae</taxon>
        <taxon>Sphingomonas</taxon>
    </lineage>
</organism>
<dbReference type="PANTHER" id="PTHR47515:SF1">
    <property type="entry name" value="BLR2054 PROTEIN"/>
    <property type="match status" value="1"/>
</dbReference>